<dbReference type="EMBL" id="GBRH01265297">
    <property type="protein sequence ID" value="JAD32598.1"/>
    <property type="molecule type" value="Transcribed_RNA"/>
</dbReference>
<name>A0A0A8Z4L6_ARUDO</name>
<reference evidence="1" key="2">
    <citation type="journal article" date="2015" name="Data Brief">
        <title>Shoot transcriptome of the giant reed, Arundo donax.</title>
        <authorList>
            <person name="Barrero R.A."/>
            <person name="Guerrero F.D."/>
            <person name="Moolhuijzen P."/>
            <person name="Goolsby J.A."/>
            <person name="Tidwell J."/>
            <person name="Bellgard S.E."/>
            <person name="Bellgard M.I."/>
        </authorList>
    </citation>
    <scope>NUCLEOTIDE SEQUENCE</scope>
    <source>
        <tissue evidence="1">Shoot tissue taken approximately 20 cm above the soil surface</tissue>
    </source>
</reference>
<sequence>MDLYLKVRQLGVK</sequence>
<protein>
    <submittedName>
        <fullName evidence="1">Uncharacterized protein</fullName>
    </submittedName>
</protein>
<evidence type="ECO:0000313" key="1">
    <source>
        <dbReference type="EMBL" id="JAD32598.1"/>
    </source>
</evidence>
<reference evidence="1" key="1">
    <citation type="submission" date="2014-09" db="EMBL/GenBank/DDBJ databases">
        <authorList>
            <person name="Magalhaes I.L.F."/>
            <person name="Oliveira U."/>
            <person name="Santos F.R."/>
            <person name="Vidigal T.H.D.A."/>
            <person name="Brescovit A.D."/>
            <person name="Santos A.J."/>
        </authorList>
    </citation>
    <scope>NUCLEOTIDE SEQUENCE</scope>
    <source>
        <tissue evidence="1">Shoot tissue taken approximately 20 cm above the soil surface</tissue>
    </source>
</reference>
<organism evidence="1">
    <name type="scientific">Arundo donax</name>
    <name type="common">Giant reed</name>
    <name type="synonym">Donax arundinaceus</name>
    <dbReference type="NCBI Taxonomy" id="35708"/>
    <lineage>
        <taxon>Eukaryota</taxon>
        <taxon>Viridiplantae</taxon>
        <taxon>Streptophyta</taxon>
        <taxon>Embryophyta</taxon>
        <taxon>Tracheophyta</taxon>
        <taxon>Spermatophyta</taxon>
        <taxon>Magnoliopsida</taxon>
        <taxon>Liliopsida</taxon>
        <taxon>Poales</taxon>
        <taxon>Poaceae</taxon>
        <taxon>PACMAD clade</taxon>
        <taxon>Arundinoideae</taxon>
        <taxon>Arundineae</taxon>
        <taxon>Arundo</taxon>
    </lineage>
</organism>
<proteinExistence type="predicted"/>
<accession>A0A0A8Z4L6</accession>